<comment type="caution">
    <text evidence="6">The sequence shown here is derived from an EMBL/GenBank/DDBJ whole genome shotgun (WGS) entry which is preliminary data.</text>
</comment>
<keyword evidence="1" id="KW-0813">Transport</keyword>
<dbReference type="CDD" id="cd00454">
    <property type="entry name" value="TrHb1_N"/>
    <property type="match status" value="1"/>
</dbReference>
<dbReference type="GO" id="GO:0019825">
    <property type="term" value="F:oxygen binding"/>
    <property type="evidence" value="ECO:0007669"/>
    <property type="project" value="InterPro"/>
</dbReference>
<protein>
    <submittedName>
        <fullName evidence="6">Hemoglobin</fullName>
    </submittedName>
</protein>
<evidence type="ECO:0000256" key="2">
    <source>
        <dbReference type="ARBA" id="ARBA00022617"/>
    </source>
</evidence>
<evidence type="ECO:0000256" key="1">
    <source>
        <dbReference type="ARBA" id="ARBA00022448"/>
    </source>
</evidence>
<name>A0A839SUE5_9PROT</name>
<feature type="binding site" description="distal binding residue" evidence="5">
    <location>
        <position position="71"/>
    </location>
    <ligand>
        <name>heme</name>
        <dbReference type="ChEBI" id="CHEBI:30413"/>
    </ligand>
    <ligandPart>
        <name>Fe</name>
        <dbReference type="ChEBI" id="CHEBI:18248"/>
    </ligandPart>
</feature>
<reference evidence="6 7" key="1">
    <citation type="submission" date="2020-08" db="EMBL/GenBank/DDBJ databases">
        <title>Genomic Encyclopedia of Type Strains, Phase III (KMG-III): the genomes of soil and plant-associated and newly described type strains.</title>
        <authorList>
            <person name="Whitman W."/>
        </authorList>
    </citation>
    <scope>NUCLEOTIDE SEQUENCE [LARGE SCALE GENOMIC DNA]</scope>
    <source>
        <strain evidence="6 7">CECT 8803</strain>
    </source>
</reference>
<dbReference type="Proteomes" id="UP000581135">
    <property type="component" value="Unassembled WGS sequence"/>
</dbReference>
<dbReference type="AlphaFoldDB" id="A0A839SUE5"/>
<evidence type="ECO:0000313" key="7">
    <source>
        <dbReference type="Proteomes" id="UP000581135"/>
    </source>
</evidence>
<sequence>MAATVFDRYGGFGFVSKVVLDFYDRVGDSEILAPYFASSDMKVLIDHQTKFIASLMGGPASYTDEVLRRVHLNLSISDEAFDEMAAILEETLEDFEFDPADVHNVIHEIKKRRHVIVTN</sequence>
<feature type="binding site" description="distal binding residue" evidence="5">
    <location>
        <position position="47"/>
    </location>
    <ligand>
        <name>heme</name>
        <dbReference type="ChEBI" id="CHEBI:30413"/>
    </ligand>
    <ligandPart>
        <name>Fe</name>
        <dbReference type="ChEBI" id="CHEBI:18248"/>
    </ligandPart>
</feature>
<evidence type="ECO:0000256" key="4">
    <source>
        <dbReference type="ARBA" id="ARBA00023004"/>
    </source>
</evidence>
<dbReference type="Pfam" id="PF01152">
    <property type="entry name" value="Bac_globin"/>
    <property type="match status" value="1"/>
</dbReference>
<keyword evidence="2 5" id="KW-0349">Heme</keyword>
<keyword evidence="4 5" id="KW-0408">Iron</keyword>
<evidence type="ECO:0000256" key="3">
    <source>
        <dbReference type="ARBA" id="ARBA00022723"/>
    </source>
</evidence>
<dbReference type="RefSeq" id="WP_183415366.1">
    <property type="nucleotide sequence ID" value="NZ_JACHXA010000002.1"/>
</dbReference>
<dbReference type="GO" id="GO:0020037">
    <property type="term" value="F:heme binding"/>
    <property type="evidence" value="ECO:0007669"/>
    <property type="project" value="InterPro"/>
</dbReference>
<dbReference type="SUPFAM" id="SSF46458">
    <property type="entry name" value="Globin-like"/>
    <property type="match status" value="1"/>
</dbReference>
<keyword evidence="7" id="KW-1185">Reference proteome</keyword>
<proteinExistence type="predicted"/>
<evidence type="ECO:0000256" key="5">
    <source>
        <dbReference type="PIRSR" id="PIRSR601486-1"/>
    </source>
</evidence>
<dbReference type="InterPro" id="IPR009050">
    <property type="entry name" value="Globin-like_sf"/>
</dbReference>
<accession>A0A839SUE5</accession>
<gene>
    <name evidence="6" type="ORF">FHR98_000825</name>
</gene>
<dbReference type="InterPro" id="IPR001486">
    <property type="entry name" value="Hemoglobin_trunc"/>
</dbReference>
<organism evidence="6 7">
    <name type="scientific">Limibacillus halophilus</name>
    <dbReference type="NCBI Taxonomy" id="1579333"/>
    <lineage>
        <taxon>Bacteria</taxon>
        <taxon>Pseudomonadati</taxon>
        <taxon>Pseudomonadota</taxon>
        <taxon>Alphaproteobacteria</taxon>
        <taxon>Rhodospirillales</taxon>
        <taxon>Rhodovibrionaceae</taxon>
        <taxon>Limibacillus</taxon>
    </lineage>
</organism>
<dbReference type="EMBL" id="JACHXA010000002">
    <property type="protein sequence ID" value="MBB3064553.1"/>
    <property type="molecule type" value="Genomic_DNA"/>
</dbReference>
<dbReference type="InterPro" id="IPR012292">
    <property type="entry name" value="Globin/Proto"/>
</dbReference>
<keyword evidence="3 5" id="KW-0479">Metal-binding</keyword>
<dbReference type="GO" id="GO:0046872">
    <property type="term" value="F:metal ion binding"/>
    <property type="evidence" value="ECO:0007669"/>
    <property type="project" value="UniProtKB-KW"/>
</dbReference>
<dbReference type="Gene3D" id="1.10.490.10">
    <property type="entry name" value="Globins"/>
    <property type="match status" value="1"/>
</dbReference>
<evidence type="ECO:0000313" key="6">
    <source>
        <dbReference type="EMBL" id="MBB3064553.1"/>
    </source>
</evidence>